<dbReference type="Gene3D" id="3.90.550.10">
    <property type="entry name" value="Spore Coat Polysaccharide Biosynthesis Protein SpsA, Chain A"/>
    <property type="match status" value="1"/>
</dbReference>
<dbReference type="Pfam" id="PF00535">
    <property type="entry name" value="Glycos_transf_2"/>
    <property type="match status" value="1"/>
</dbReference>
<evidence type="ECO:0000259" key="1">
    <source>
        <dbReference type="Pfam" id="PF00535"/>
    </source>
</evidence>
<feature type="domain" description="Glycosyltransferase 2-like" evidence="1">
    <location>
        <begin position="4"/>
        <end position="116"/>
    </location>
</feature>
<evidence type="ECO:0000313" key="2">
    <source>
        <dbReference type="EMBL" id="MEZ7196203.1"/>
    </source>
</evidence>
<dbReference type="InterPro" id="IPR029044">
    <property type="entry name" value="Nucleotide-diphossugar_trans"/>
</dbReference>
<comment type="caution">
    <text evidence="2">The sequence shown here is derived from an EMBL/GenBank/DDBJ whole genome shotgun (WGS) entry which is preliminary data.</text>
</comment>
<proteinExistence type="predicted"/>
<evidence type="ECO:0000313" key="3">
    <source>
        <dbReference type="Proteomes" id="UP001568698"/>
    </source>
</evidence>
<dbReference type="Proteomes" id="UP001568698">
    <property type="component" value="Unassembled WGS sequence"/>
</dbReference>
<dbReference type="GO" id="GO:0016757">
    <property type="term" value="F:glycosyltransferase activity"/>
    <property type="evidence" value="ECO:0007669"/>
    <property type="project" value="UniProtKB-KW"/>
</dbReference>
<keyword evidence="3" id="KW-1185">Reference proteome</keyword>
<accession>A0ABV4JZQ9</accession>
<dbReference type="InterPro" id="IPR001173">
    <property type="entry name" value="Glyco_trans_2-like"/>
</dbReference>
<name>A0ABV4JZQ9_9BACT</name>
<dbReference type="EMBL" id="JBGLYH010000010">
    <property type="protein sequence ID" value="MEZ7196203.1"/>
    <property type="molecule type" value="Genomic_DNA"/>
</dbReference>
<keyword evidence="2" id="KW-0808">Transferase</keyword>
<dbReference type="PANTHER" id="PTHR43179:SF7">
    <property type="entry name" value="RHAMNOSYLTRANSFERASE WBBL"/>
    <property type="match status" value="1"/>
</dbReference>
<reference evidence="2 3" key="1">
    <citation type="submission" date="2024-08" db="EMBL/GenBank/DDBJ databases">
        <title>Sulfate-reducing bacteria isolated from formation water of the oil field in Kazakhstan and description of Pseudodesulfovibrio sp.</title>
        <authorList>
            <person name="Bidzhieva S.K."/>
            <person name="Tourova T.P."/>
            <person name="Grouzdev D.S."/>
            <person name="Beletsky A.V."/>
            <person name="Sokolova D.S."/>
            <person name="Samigullina S.R."/>
            <person name="Poltaraus A.B."/>
            <person name="Avtukh A.N."/>
            <person name="Tereshina V.M."/>
            <person name="Zhaparov N.S."/>
            <person name="Mardanov A.V."/>
            <person name="Nazina T.N."/>
        </authorList>
    </citation>
    <scope>NUCLEOTIDE SEQUENCE [LARGE SCALE GENOMIC DNA]</scope>
    <source>
        <strain evidence="2 3">9FUS</strain>
    </source>
</reference>
<gene>
    <name evidence="2" type="ORF">AB6M95_05540</name>
</gene>
<keyword evidence="2" id="KW-0328">Glycosyltransferase</keyword>
<sequence length="413" mass="46561">MQLSVIIPVFNKFSLTRDCLRSLREHAPEADMEVIVVDNGSTDETAAELDPLGAALFGDRFRAIRLAENRNFAPACNLGAREAEGECLFFLNNDTVLTPGWYPPLREALEGDCGAAGPLLMYPAHGPLPLDRVQHLGVACQPQLHFCHLHEFFPATHPVVRRPRSPQFLTGAALLLYRQVFFEAGAFHEGYVNGAEDLELCVRIRKAGRSLRCVPESRIYHLQSQTPGRHDHERDNARLFKERNLWDIYPDFHLRLKDDGYETALNEHLVPFARLPRRRAEILDRAFFRDAAAPDRAACLAMMEREPLYGPAYDRLAGLCEADGDLALLTEVCFLQARLFPCREAGARLLEAAARAGDERLRREGERLVEFYARLSADPDLPAMAREMIDFGERLDQPVLTELYAGWLAGRGL</sequence>
<dbReference type="EC" id="2.4.-.-" evidence="2"/>
<dbReference type="CDD" id="cd04186">
    <property type="entry name" value="GT_2_like_c"/>
    <property type="match status" value="1"/>
</dbReference>
<dbReference type="RefSeq" id="WP_371385742.1">
    <property type="nucleotide sequence ID" value="NZ_JBGLYH010000010.1"/>
</dbReference>
<organism evidence="2 3">
    <name type="scientific">Pseudodesulfovibrio karagichevae</name>
    <dbReference type="NCBI Taxonomy" id="3239305"/>
    <lineage>
        <taxon>Bacteria</taxon>
        <taxon>Pseudomonadati</taxon>
        <taxon>Thermodesulfobacteriota</taxon>
        <taxon>Desulfovibrionia</taxon>
        <taxon>Desulfovibrionales</taxon>
        <taxon>Desulfovibrionaceae</taxon>
    </lineage>
</organism>
<dbReference type="SUPFAM" id="SSF53448">
    <property type="entry name" value="Nucleotide-diphospho-sugar transferases"/>
    <property type="match status" value="1"/>
</dbReference>
<protein>
    <submittedName>
        <fullName evidence="2">Glycosyltransferase family 2 protein</fullName>
        <ecNumber evidence="2">2.4.-.-</ecNumber>
    </submittedName>
</protein>
<dbReference type="PANTHER" id="PTHR43179">
    <property type="entry name" value="RHAMNOSYLTRANSFERASE WBBL"/>
    <property type="match status" value="1"/>
</dbReference>